<evidence type="ECO:0000256" key="5">
    <source>
        <dbReference type="ARBA" id="ARBA00023186"/>
    </source>
</evidence>
<comment type="similarity">
    <text evidence="2">Belongs to the ATP12 family.</text>
</comment>
<gene>
    <name evidence="6" type="ORF">PLXY2_LOCUS1917</name>
</gene>
<dbReference type="Proteomes" id="UP000653454">
    <property type="component" value="Unassembled WGS sequence"/>
</dbReference>
<evidence type="ECO:0000313" key="6">
    <source>
        <dbReference type="EMBL" id="CAG9098475.1"/>
    </source>
</evidence>
<name>A0A8S4DH13_PLUXY</name>
<proteinExistence type="inferred from homology"/>
<comment type="caution">
    <text evidence="6">The sequence shown here is derived from an EMBL/GenBank/DDBJ whole genome shotgun (WGS) entry which is preliminary data.</text>
</comment>
<evidence type="ECO:0000256" key="3">
    <source>
        <dbReference type="ARBA" id="ARBA00022946"/>
    </source>
</evidence>
<evidence type="ECO:0000256" key="4">
    <source>
        <dbReference type="ARBA" id="ARBA00023128"/>
    </source>
</evidence>
<sequence>MFSKLATASLKTLFRSQCVNCCKVRVQNYATRKRFYKGTGIIQNENKWEVTLDHRRLKTPNGKPLLIHNEALARGIAAEWDAQSDVITQPTMHLTALCNTAMDNPGKLTKHDIASYLMDFIATDTLLFASEEEDLRALQERKWGPIIDWFQKRFDVKQEVSQGLEAPPVTTETRAALAKHYLSYDFPSLNAIVFGVEALKSPLLMLAAVDRRLEPSEAVMLSRLEEEYQLRRWGRVAWAHGVSQAELTARVAAALLVVHSSGEVHEAKVKAKQPA</sequence>
<keyword evidence="3" id="KW-0809">Transit peptide</keyword>
<dbReference type="InterPro" id="IPR042272">
    <property type="entry name" value="ATP12_ATP_synth-F1-assembly_N"/>
</dbReference>
<reference evidence="6" key="1">
    <citation type="submission" date="2020-11" db="EMBL/GenBank/DDBJ databases">
        <authorList>
            <person name="Whiteford S."/>
        </authorList>
    </citation>
    <scope>NUCLEOTIDE SEQUENCE</scope>
</reference>
<dbReference type="PANTHER" id="PTHR21013">
    <property type="entry name" value="ATP SYNTHASE MITOCHONDRIAL F1 COMPLEX ASSEMBLY FACTOR 2/ATP12 PROTEIN, MITOCHONDRIAL PRECURSOR"/>
    <property type="match status" value="1"/>
</dbReference>
<accession>A0A8S4DH13</accession>
<dbReference type="Gene3D" id="3.30.2180.10">
    <property type="entry name" value="ATP12-like"/>
    <property type="match status" value="1"/>
</dbReference>
<dbReference type="InterPro" id="IPR023335">
    <property type="entry name" value="ATP12_ortho_dom_sf"/>
</dbReference>
<dbReference type="InterPro" id="IPR011419">
    <property type="entry name" value="ATP12_ATP_synth-F1-assembly"/>
</dbReference>
<dbReference type="GO" id="GO:0005739">
    <property type="term" value="C:mitochondrion"/>
    <property type="evidence" value="ECO:0007669"/>
    <property type="project" value="UniProtKB-SubCell"/>
</dbReference>
<dbReference type="SUPFAM" id="SSF160909">
    <property type="entry name" value="ATP12-like"/>
    <property type="match status" value="1"/>
</dbReference>
<keyword evidence="4" id="KW-0496">Mitochondrion</keyword>
<keyword evidence="5" id="KW-0143">Chaperone</keyword>
<evidence type="ECO:0000256" key="1">
    <source>
        <dbReference type="ARBA" id="ARBA00004173"/>
    </source>
</evidence>
<protein>
    <submittedName>
        <fullName evidence="6">(diamondback moth) hypothetical protein</fullName>
    </submittedName>
</protein>
<dbReference type="AlphaFoldDB" id="A0A8S4DH13"/>
<evidence type="ECO:0000256" key="2">
    <source>
        <dbReference type="ARBA" id="ARBA00008231"/>
    </source>
</evidence>
<organism evidence="6 7">
    <name type="scientific">Plutella xylostella</name>
    <name type="common">Diamondback moth</name>
    <name type="synonym">Plutella maculipennis</name>
    <dbReference type="NCBI Taxonomy" id="51655"/>
    <lineage>
        <taxon>Eukaryota</taxon>
        <taxon>Metazoa</taxon>
        <taxon>Ecdysozoa</taxon>
        <taxon>Arthropoda</taxon>
        <taxon>Hexapoda</taxon>
        <taxon>Insecta</taxon>
        <taxon>Pterygota</taxon>
        <taxon>Neoptera</taxon>
        <taxon>Endopterygota</taxon>
        <taxon>Lepidoptera</taxon>
        <taxon>Glossata</taxon>
        <taxon>Ditrysia</taxon>
        <taxon>Yponomeutoidea</taxon>
        <taxon>Plutellidae</taxon>
        <taxon>Plutella</taxon>
    </lineage>
</organism>
<dbReference type="PANTHER" id="PTHR21013:SF10">
    <property type="entry name" value="ATP SYNTHASE MITOCHONDRIAL F1 COMPLEX ASSEMBLY FACTOR 2"/>
    <property type="match status" value="1"/>
</dbReference>
<dbReference type="Pfam" id="PF07542">
    <property type="entry name" value="ATP12"/>
    <property type="match status" value="1"/>
</dbReference>
<comment type="subcellular location">
    <subcellularLocation>
        <location evidence="1">Mitochondrion</location>
    </subcellularLocation>
</comment>
<dbReference type="Gene3D" id="1.10.3580.10">
    <property type="entry name" value="ATP12 ATPase"/>
    <property type="match status" value="1"/>
</dbReference>
<evidence type="ECO:0000313" key="7">
    <source>
        <dbReference type="Proteomes" id="UP000653454"/>
    </source>
</evidence>
<dbReference type="GO" id="GO:0033615">
    <property type="term" value="P:mitochondrial proton-transporting ATP synthase complex assembly"/>
    <property type="evidence" value="ECO:0007669"/>
    <property type="project" value="TreeGrafter"/>
</dbReference>
<keyword evidence="7" id="KW-1185">Reference proteome</keyword>
<dbReference type="EMBL" id="CAJHNJ030000005">
    <property type="protein sequence ID" value="CAG9098475.1"/>
    <property type="molecule type" value="Genomic_DNA"/>
</dbReference>